<dbReference type="Gene3D" id="2.160.20.10">
    <property type="entry name" value="Single-stranded right-handed beta-helix, Pectin lyase-like"/>
    <property type="match status" value="1"/>
</dbReference>
<keyword evidence="2" id="KW-1185">Reference proteome</keyword>
<organism evidence="1 2">
    <name type="scientific">Hymenobacter crusticola</name>
    <dbReference type="NCBI Taxonomy" id="1770526"/>
    <lineage>
        <taxon>Bacteria</taxon>
        <taxon>Pseudomonadati</taxon>
        <taxon>Bacteroidota</taxon>
        <taxon>Cytophagia</taxon>
        <taxon>Cytophagales</taxon>
        <taxon>Hymenobacteraceae</taxon>
        <taxon>Hymenobacter</taxon>
    </lineage>
</organism>
<reference evidence="1 2" key="1">
    <citation type="submission" date="2017-01" db="EMBL/GenBank/DDBJ databases">
        <title>A new Hymenobacter.</title>
        <authorList>
            <person name="Liang Y."/>
            <person name="Feng F."/>
        </authorList>
    </citation>
    <scope>NUCLEOTIDE SEQUENCE [LARGE SCALE GENOMIC DNA]</scope>
    <source>
        <strain evidence="1">MIMBbqt21</strain>
    </source>
</reference>
<dbReference type="SUPFAM" id="SSF51126">
    <property type="entry name" value="Pectin lyase-like"/>
    <property type="match status" value="1"/>
</dbReference>
<evidence type="ECO:0000313" key="2">
    <source>
        <dbReference type="Proteomes" id="UP000194873"/>
    </source>
</evidence>
<dbReference type="InterPro" id="IPR012334">
    <property type="entry name" value="Pectin_lyas_fold"/>
</dbReference>
<dbReference type="InterPro" id="IPR011050">
    <property type="entry name" value="Pectin_lyase_fold/virulence"/>
</dbReference>
<dbReference type="EMBL" id="MTSE01000021">
    <property type="protein sequence ID" value="OUJ70597.1"/>
    <property type="molecule type" value="Genomic_DNA"/>
</dbReference>
<protein>
    <submittedName>
        <fullName evidence="1">Uncharacterized protein</fullName>
    </submittedName>
</protein>
<gene>
    <name evidence="1" type="ORF">BXP70_23905</name>
</gene>
<name>A0A243W8U0_9BACT</name>
<accession>A0A243W8U0</accession>
<sequence>MQVDLDKVRDASMVTFDFRGGGGSRSQNNGAVQQVRIRPLSYTIKPRVADNTVYCTLDKHRKLSVEFNGDKLLTLHVFANALETEKPDPKDPHVMYFGSGIYTPPDLPGSVIHVPSNTTVYLAGGAVLQAKLVVDHAENVRIIGRGILDQPERGVEVTFSRNVTI</sequence>
<dbReference type="RefSeq" id="WP_086596638.1">
    <property type="nucleotide sequence ID" value="NZ_MTSE01000021.1"/>
</dbReference>
<comment type="caution">
    <text evidence="1">The sequence shown here is derived from an EMBL/GenBank/DDBJ whole genome shotgun (WGS) entry which is preliminary data.</text>
</comment>
<evidence type="ECO:0000313" key="1">
    <source>
        <dbReference type="EMBL" id="OUJ70597.1"/>
    </source>
</evidence>
<proteinExistence type="predicted"/>
<dbReference type="Proteomes" id="UP000194873">
    <property type="component" value="Unassembled WGS sequence"/>
</dbReference>
<dbReference type="AlphaFoldDB" id="A0A243W8U0"/>